<keyword evidence="2" id="KW-1185">Reference proteome</keyword>
<evidence type="ECO:0000313" key="2">
    <source>
        <dbReference type="Proteomes" id="UP000789405"/>
    </source>
</evidence>
<dbReference type="OrthoDB" id="1918246at2759"/>
<dbReference type="PANTHER" id="PTHR31973:SF187">
    <property type="entry name" value="MUTATOR TRANSPOSASE MUDRA PROTEIN"/>
    <property type="match status" value="1"/>
</dbReference>
<name>A0A9N9IH87_9GLOM</name>
<protein>
    <submittedName>
        <fullName evidence="1">15745_t:CDS:1</fullName>
    </submittedName>
</protein>
<proteinExistence type="predicted"/>
<dbReference type="PANTHER" id="PTHR31973">
    <property type="entry name" value="POLYPROTEIN, PUTATIVE-RELATED"/>
    <property type="match status" value="1"/>
</dbReference>
<dbReference type="EMBL" id="CAJVPY010012422">
    <property type="protein sequence ID" value="CAG8734023.1"/>
    <property type="molecule type" value="Genomic_DNA"/>
</dbReference>
<evidence type="ECO:0000313" key="1">
    <source>
        <dbReference type="EMBL" id="CAG8734023.1"/>
    </source>
</evidence>
<comment type="caution">
    <text evidence="1">The sequence shown here is derived from an EMBL/GenBank/DDBJ whole genome shotgun (WGS) entry which is preliminary data.</text>
</comment>
<gene>
    <name evidence="1" type="ORF">DERYTH_LOCUS15382</name>
</gene>
<organism evidence="1 2">
    <name type="scientific">Dentiscutata erythropus</name>
    <dbReference type="NCBI Taxonomy" id="1348616"/>
    <lineage>
        <taxon>Eukaryota</taxon>
        <taxon>Fungi</taxon>
        <taxon>Fungi incertae sedis</taxon>
        <taxon>Mucoromycota</taxon>
        <taxon>Glomeromycotina</taxon>
        <taxon>Glomeromycetes</taxon>
        <taxon>Diversisporales</taxon>
        <taxon>Gigasporaceae</taxon>
        <taxon>Dentiscutata</taxon>
    </lineage>
</organism>
<sequence>CGSSLKKFAVPLVEDIIALKLCDIVNWLCTEVDAEASYMKAWRSQAINKKCDAEEIKKSYQCINSLLNNLIIENPESVIAFEGILDTVQTKLPNTFHAYCIWHIEKNINTKFKTKLGDKIWAVAKALHIKEFNKIIKEISDLHEEASIYLSEIPSTTWAFSKYPRSKFGYLTSNTSKFLNSWLCDEHLVKLFETIILFVHKVNTLYYNCRTIYSSI</sequence>
<accession>A0A9N9IH87</accession>
<dbReference type="Proteomes" id="UP000789405">
    <property type="component" value="Unassembled WGS sequence"/>
</dbReference>
<feature type="non-terminal residue" evidence="1">
    <location>
        <position position="1"/>
    </location>
</feature>
<dbReference type="AlphaFoldDB" id="A0A9N9IH87"/>
<reference evidence="1" key="1">
    <citation type="submission" date="2021-06" db="EMBL/GenBank/DDBJ databases">
        <authorList>
            <person name="Kallberg Y."/>
            <person name="Tangrot J."/>
            <person name="Rosling A."/>
        </authorList>
    </citation>
    <scope>NUCLEOTIDE SEQUENCE</scope>
    <source>
        <strain evidence="1">MA453B</strain>
    </source>
</reference>